<dbReference type="Proteomes" id="UP000271098">
    <property type="component" value="Unassembled WGS sequence"/>
</dbReference>
<name>A0A183EKI0_9BILA</name>
<evidence type="ECO:0000313" key="2">
    <source>
        <dbReference type="Proteomes" id="UP000271098"/>
    </source>
</evidence>
<sequence>MLTDASDYFPDPQQFSFKEYSFETNETEEKQYSGAVERLAGTGENGYGKSFVKGKQRNRKKWERGLSGSSAVGQVLLGPLQLADNINNCCLAEKRTRLLHCF</sequence>
<evidence type="ECO:0000313" key="1">
    <source>
        <dbReference type="EMBL" id="VDN38308.1"/>
    </source>
</evidence>
<dbReference type="AlphaFoldDB" id="A0A183EKI0"/>
<reference evidence="1 2" key="2">
    <citation type="submission" date="2018-11" db="EMBL/GenBank/DDBJ databases">
        <authorList>
            <consortium name="Pathogen Informatics"/>
        </authorList>
    </citation>
    <scope>NUCLEOTIDE SEQUENCE [LARGE SCALE GENOMIC DNA]</scope>
</reference>
<organism evidence="3">
    <name type="scientific">Gongylonema pulchrum</name>
    <dbReference type="NCBI Taxonomy" id="637853"/>
    <lineage>
        <taxon>Eukaryota</taxon>
        <taxon>Metazoa</taxon>
        <taxon>Ecdysozoa</taxon>
        <taxon>Nematoda</taxon>
        <taxon>Chromadorea</taxon>
        <taxon>Rhabditida</taxon>
        <taxon>Spirurina</taxon>
        <taxon>Spiruromorpha</taxon>
        <taxon>Spiruroidea</taxon>
        <taxon>Gongylonematidae</taxon>
        <taxon>Gongylonema</taxon>
    </lineage>
</organism>
<evidence type="ECO:0000313" key="3">
    <source>
        <dbReference type="WBParaSite" id="GPUH_0002149801-mRNA-1"/>
    </source>
</evidence>
<gene>
    <name evidence="1" type="ORF">GPUH_LOCUS21471</name>
</gene>
<proteinExistence type="predicted"/>
<reference evidence="3" key="1">
    <citation type="submission" date="2016-06" db="UniProtKB">
        <authorList>
            <consortium name="WormBaseParasite"/>
        </authorList>
    </citation>
    <scope>IDENTIFICATION</scope>
</reference>
<protein>
    <submittedName>
        <fullName evidence="3">GPATCH3</fullName>
    </submittedName>
</protein>
<dbReference type="WBParaSite" id="GPUH_0002149801-mRNA-1">
    <property type="protein sequence ID" value="GPUH_0002149801-mRNA-1"/>
    <property type="gene ID" value="GPUH_0002149801"/>
</dbReference>
<dbReference type="EMBL" id="UYRT01092687">
    <property type="protein sequence ID" value="VDN38308.1"/>
    <property type="molecule type" value="Genomic_DNA"/>
</dbReference>
<keyword evidence="2" id="KW-1185">Reference proteome</keyword>
<accession>A0A183EKI0</accession>